<feature type="non-terminal residue" evidence="2">
    <location>
        <position position="1"/>
    </location>
</feature>
<dbReference type="AlphaFoldDB" id="A0A067EIJ5"/>
<gene>
    <name evidence="2" type="ORF">CISIN_1g0254381mg</name>
</gene>
<accession>A0A067EIJ5</accession>
<protein>
    <submittedName>
        <fullName evidence="2">Uncharacterized protein</fullName>
    </submittedName>
</protein>
<name>A0A067EIJ5_CITSI</name>
<proteinExistence type="predicted"/>
<evidence type="ECO:0000313" key="2">
    <source>
        <dbReference type="EMBL" id="KDO50716.1"/>
    </source>
</evidence>
<keyword evidence="3" id="KW-1185">Reference proteome</keyword>
<evidence type="ECO:0000256" key="1">
    <source>
        <dbReference type="SAM" id="MobiDB-lite"/>
    </source>
</evidence>
<dbReference type="Proteomes" id="UP000027120">
    <property type="component" value="Unassembled WGS sequence"/>
</dbReference>
<sequence>KQAAQSPVASKVANRVIPAHRRF</sequence>
<reference evidence="2 3" key="1">
    <citation type="submission" date="2014-04" db="EMBL/GenBank/DDBJ databases">
        <authorList>
            <consortium name="International Citrus Genome Consortium"/>
            <person name="Gmitter F."/>
            <person name="Chen C."/>
            <person name="Farmerie W."/>
            <person name="Harkins T."/>
            <person name="Desany B."/>
            <person name="Mohiuddin M."/>
            <person name="Kodira C."/>
            <person name="Borodovsky M."/>
            <person name="Lomsadze A."/>
            <person name="Burns P."/>
            <person name="Jenkins J."/>
            <person name="Prochnik S."/>
            <person name="Shu S."/>
            <person name="Chapman J."/>
            <person name="Pitluck S."/>
            <person name="Schmutz J."/>
            <person name="Rokhsar D."/>
        </authorList>
    </citation>
    <scope>NUCLEOTIDE SEQUENCE</scope>
</reference>
<evidence type="ECO:0000313" key="3">
    <source>
        <dbReference type="Proteomes" id="UP000027120"/>
    </source>
</evidence>
<organism evidence="2 3">
    <name type="scientific">Citrus sinensis</name>
    <name type="common">Sweet orange</name>
    <name type="synonym">Citrus aurantium var. sinensis</name>
    <dbReference type="NCBI Taxonomy" id="2711"/>
    <lineage>
        <taxon>Eukaryota</taxon>
        <taxon>Viridiplantae</taxon>
        <taxon>Streptophyta</taxon>
        <taxon>Embryophyta</taxon>
        <taxon>Tracheophyta</taxon>
        <taxon>Spermatophyta</taxon>
        <taxon>Magnoliopsida</taxon>
        <taxon>eudicotyledons</taxon>
        <taxon>Gunneridae</taxon>
        <taxon>Pentapetalae</taxon>
        <taxon>rosids</taxon>
        <taxon>malvids</taxon>
        <taxon>Sapindales</taxon>
        <taxon>Rutaceae</taxon>
        <taxon>Aurantioideae</taxon>
        <taxon>Citrus</taxon>
    </lineage>
</organism>
<feature type="region of interest" description="Disordered" evidence="1">
    <location>
        <begin position="1"/>
        <end position="23"/>
    </location>
</feature>
<dbReference type="EMBL" id="KK785072">
    <property type="protein sequence ID" value="KDO50716.1"/>
    <property type="molecule type" value="Genomic_DNA"/>
</dbReference>